<keyword evidence="2" id="KW-0808">Transferase</keyword>
<dbReference type="AlphaFoldDB" id="A0A174G4C7"/>
<evidence type="ECO:0000313" key="2">
    <source>
        <dbReference type="EMBL" id="CUO55720.1"/>
    </source>
</evidence>
<dbReference type="Proteomes" id="UP000095468">
    <property type="component" value="Unassembled WGS sequence"/>
</dbReference>
<feature type="domain" description="Glycosyl transferase family 1" evidence="1">
    <location>
        <begin position="223"/>
        <end position="365"/>
    </location>
</feature>
<accession>A0A174G4C7</accession>
<sequence>MSNFTTVITICDRPHIGGGASKIAIETAAALARIGVNSYFFSALGDPDPSLIESGVVCVNCGQNDVLNGGVSGAAQGIWNRRSETALDDLLKQLDPKTTVVHVHSWTHSLSPSIFTAIGRRGFKCLITAHEYFLVCSNGGLYDYVNHCNCGIAPGSPKCLLHNCDKRSYIQKLYRSVRFSVQGYVLRALRPAVAFVSDSSRRLIEPYLTWDAERFDCLNYVDADKFQHGFDADCEAYLFVGRLSPEKGCDLFCEAASRAGVDAIVIGDGTELKRLSDSYPDIKFMGALPHDKVLSVMTRSRAIVMPSVCRETFGLVAYEAMIAAGLPCIVSDVGDAASFVRSKGLGEVFSAGNAESLSAAMVNMLDPDVYSRYRGAVEKADFSCLEKTAYVERLIGIYDQLMAKL</sequence>
<dbReference type="Pfam" id="PF00534">
    <property type="entry name" value="Glycos_transf_1"/>
    <property type="match status" value="1"/>
</dbReference>
<dbReference type="InterPro" id="IPR050194">
    <property type="entry name" value="Glycosyltransferase_grp1"/>
</dbReference>
<evidence type="ECO:0000313" key="3">
    <source>
        <dbReference type="Proteomes" id="UP000095468"/>
    </source>
</evidence>
<proteinExistence type="predicted"/>
<name>A0A174G4C7_9ACTN</name>
<gene>
    <name evidence="2" type="primary">mgtA_2</name>
    <name evidence="2" type="ORF">ERS852381_01830</name>
</gene>
<dbReference type="SUPFAM" id="SSF53756">
    <property type="entry name" value="UDP-Glycosyltransferase/glycogen phosphorylase"/>
    <property type="match status" value="1"/>
</dbReference>
<dbReference type="GO" id="GO:0016757">
    <property type="term" value="F:glycosyltransferase activity"/>
    <property type="evidence" value="ECO:0007669"/>
    <property type="project" value="UniProtKB-KW"/>
</dbReference>
<protein>
    <submittedName>
        <fullName evidence="2">GDP-mannose-dependent alpha-mannosyltransferase</fullName>
        <ecNumber evidence="2">2.4.1.-</ecNumber>
    </submittedName>
</protein>
<dbReference type="PANTHER" id="PTHR45947">
    <property type="entry name" value="SULFOQUINOVOSYL TRANSFERASE SQD2"/>
    <property type="match status" value="1"/>
</dbReference>
<dbReference type="InterPro" id="IPR001296">
    <property type="entry name" value="Glyco_trans_1"/>
</dbReference>
<dbReference type="RefSeq" id="WP_055287512.1">
    <property type="nucleotide sequence ID" value="NZ_CYYP01000021.1"/>
</dbReference>
<dbReference type="EMBL" id="CYYP01000021">
    <property type="protein sequence ID" value="CUO55720.1"/>
    <property type="molecule type" value="Genomic_DNA"/>
</dbReference>
<dbReference type="EC" id="2.4.1.-" evidence="2"/>
<keyword evidence="2" id="KW-0328">Glycosyltransferase</keyword>
<evidence type="ECO:0000259" key="1">
    <source>
        <dbReference type="Pfam" id="PF00534"/>
    </source>
</evidence>
<dbReference type="Gene3D" id="3.40.50.2000">
    <property type="entry name" value="Glycogen Phosphorylase B"/>
    <property type="match status" value="2"/>
</dbReference>
<dbReference type="PANTHER" id="PTHR45947:SF3">
    <property type="entry name" value="SULFOQUINOVOSYL TRANSFERASE SQD2"/>
    <property type="match status" value="1"/>
</dbReference>
<reference evidence="2 3" key="1">
    <citation type="submission" date="2015-09" db="EMBL/GenBank/DDBJ databases">
        <authorList>
            <consortium name="Pathogen Informatics"/>
        </authorList>
    </citation>
    <scope>NUCLEOTIDE SEQUENCE [LARGE SCALE GENOMIC DNA]</scope>
    <source>
        <strain evidence="2 3">2789STDY5608823</strain>
    </source>
</reference>
<organism evidence="2 3">
    <name type="scientific">Collinsella aerofaciens</name>
    <dbReference type="NCBI Taxonomy" id="74426"/>
    <lineage>
        <taxon>Bacteria</taxon>
        <taxon>Bacillati</taxon>
        <taxon>Actinomycetota</taxon>
        <taxon>Coriobacteriia</taxon>
        <taxon>Coriobacteriales</taxon>
        <taxon>Coriobacteriaceae</taxon>
        <taxon>Collinsella</taxon>
    </lineage>
</organism>